<dbReference type="FunFam" id="3.20.20.80:FF:000023">
    <property type="entry name" value="heparanase-like protein 3"/>
    <property type="match status" value="1"/>
</dbReference>
<keyword evidence="4 11" id="KW-0732">Signal</keyword>
<reference evidence="12" key="2">
    <citation type="submission" date="2020-10" db="EMBL/GenBank/DDBJ databases">
        <authorList>
            <person name="Scholz U."/>
            <person name="Mascher M."/>
            <person name="Fiebig A."/>
        </authorList>
    </citation>
    <scope>NUCLEOTIDE SEQUENCE [LARGE SCALE GENOMIC DNA]</scope>
    <source>
        <strain evidence="12">cv. Morex</strain>
    </source>
</reference>
<keyword evidence="5" id="KW-0378">Hydrolase</keyword>
<dbReference type="GO" id="GO:0005765">
    <property type="term" value="C:lysosomal membrane"/>
    <property type="evidence" value="ECO:0007669"/>
    <property type="project" value="UniProtKB-SubCell"/>
</dbReference>
<feature type="chain" id="PRO_5035222664" description="Heparanase-like protein 3" evidence="11">
    <location>
        <begin position="23"/>
        <end position="524"/>
    </location>
</feature>
<comment type="subcellular location">
    <subcellularLocation>
        <location evidence="9">Lysosome membrane</location>
        <topology evidence="9">Peripheral membrane protein</topology>
    </subcellularLocation>
    <subcellularLocation>
        <location evidence="1">Secreted</location>
    </subcellularLocation>
</comment>
<dbReference type="AlphaFoldDB" id="A0A8I6YCD6"/>
<dbReference type="GO" id="GO:0004566">
    <property type="term" value="F:beta-glucuronidase activity"/>
    <property type="evidence" value="ECO:0000318"/>
    <property type="project" value="GO_Central"/>
</dbReference>
<dbReference type="Pfam" id="PF03662">
    <property type="entry name" value="Glyco_hydro_79n"/>
    <property type="match status" value="1"/>
</dbReference>
<evidence type="ECO:0000256" key="1">
    <source>
        <dbReference type="ARBA" id="ARBA00004613"/>
    </source>
</evidence>
<comment type="function">
    <text evidence="10">Endoglycosidase which is a cell surface and extracellular matrix-degrading enzyme. Cleaves heparan sulfate proteoglycans (HSPGs) into heparan sulfate side chains and core proteoglycans.</text>
</comment>
<proteinExistence type="inferred from homology"/>
<organism evidence="12 13">
    <name type="scientific">Hordeum vulgare subsp. vulgare</name>
    <name type="common">Domesticated barley</name>
    <dbReference type="NCBI Taxonomy" id="112509"/>
    <lineage>
        <taxon>Eukaryota</taxon>
        <taxon>Viridiplantae</taxon>
        <taxon>Streptophyta</taxon>
        <taxon>Embryophyta</taxon>
        <taxon>Tracheophyta</taxon>
        <taxon>Spermatophyta</taxon>
        <taxon>Magnoliopsida</taxon>
        <taxon>Liliopsida</taxon>
        <taxon>Poales</taxon>
        <taxon>Poaceae</taxon>
        <taxon>BOP clade</taxon>
        <taxon>Pooideae</taxon>
        <taxon>Triticodae</taxon>
        <taxon>Triticeae</taxon>
        <taxon>Hordeinae</taxon>
        <taxon>Hordeum</taxon>
    </lineage>
</organism>
<dbReference type="PANTHER" id="PTHR14363:SF36">
    <property type="entry name" value="OS06G0179000 PROTEIN"/>
    <property type="match status" value="1"/>
</dbReference>
<accession>A0A8I6YCD6</accession>
<dbReference type="Gene3D" id="3.20.20.80">
    <property type="entry name" value="Glycosidases"/>
    <property type="match status" value="1"/>
</dbReference>
<keyword evidence="3" id="KW-0964">Secreted</keyword>
<dbReference type="GO" id="GO:0005576">
    <property type="term" value="C:extracellular region"/>
    <property type="evidence" value="ECO:0007669"/>
    <property type="project" value="UniProtKB-SubCell"/>
</dbReference>
<gene>
    <name evidence="12" type="primary">LOC123408756</name>
</gene>
<evidence type="ECO:0000256" key="4">
    <source>
        <dbReference type="ARBA" id="ARBA00022729"/>
    </source>
</evidence>
<keyword evidence="6" id="KW-0472">Membrane</keyword>
<evidence type="ECO:0000313" key="13">
    <source>
        <dbReference type="Proteomes" id="UP000011116"/>
    </source>
</evidence>
<evidence type="ECO:0008006" key="14">
    <source>
        <dbReference type="Google" id="ProtNLM"/>
    </source>
</evidence>
<sequence>MAGLRTLVAGLWFLAVLRLGAAADARVVGVDGRRAIASTGEDFVCATLDWWPPEKCDYGTCSWGRASLLNLDLSNKILLNAIRAFSPLVLRLGGSLQDKVVYGTADHGGPCAPFAKSESEMFGFTQGCLPMRRWDDLNAFFQKSGAKIVFGLNALNGRVPLQGGAMGGAWNISNAASLIRYTAGKGYKIHGWELGNELSGSGVGTKVGVAQYVKDAIALKTTVDSVYRGSPEKPLVLAPGGFFDAAWYSELIAKTKPSTLNVVTHHIYNLGAGVDTHLVERILDPAALDGMASPFRDLQGLLRAAGTSAVAWVGESGGAYNSGHHLVTDAFVFSFWFLDQLGMSAKFDTKSYCRQSFIGGNYGLLNTTTFQPNPDYYSALLWHRLMGTKVLEARFTGTNMVRAYAHCAKHAPGITLLLINLHRNATNHVTVASSGGAHAGAARRHGPRFGQAAGAAREEYHLTPEGGDIQSQVMMLNGRALVTGADGSIPRMEPVKVDAARHVAVAPRSIVFVHMPHFHAPACG</sequence>
<evidence type="ECO:0000256" key="10">
    <source>
        <dbReference type="ARBA" id="ARBA00055929"/>
    </source>
</evidence>
<reference evidence="12" key="3">
    <citation type="submission" date="2022-01" db="UniProtKB">
        <authorList>
            <consortium name="EnsemblPlants"/>
        </authorList>
    </citation>
    <scope>IDENTIFICATION</scope>
    <source>
        <strain evidence="12">subsp. vulgare</strain>
    </source>
</reference>
<dbReference type="Proteomes" id="UP000011116">
    <property type="component" value="Chromosome 7H"/>
</dbReference>
<dbReference type="RefSeq" id="XP_044957738.1">
    <property type="nucleotide sequence ID" value="XM_045101803.1"/>
</dbReference>
<evidence type="ECO:0000256" key="11">
    <source>
        <dbReference type="SAM" id="SignalP"/>
    </source>
</evidence>
<name>A0A8I6YCD6_HORVV</name>
<evidence type="ECO:0000256" key="5">
    <source>
        <dbReference type="ARBA" id="ARBA00022801"/>
    </source>
</evidence>
<protein>
    <recommendedName>
        <fullName evidence="14">Heparanase-like protein 3</fullName>
    </recommendedName>
</protein>
<dbReference type="InterPro" id="IPR005199">
    <property type="entry name" value="Glyco_hydro_79"/>
</dbReference>
<dbReference type="KEGG" id="hvg:123408756"/>
<keyword evidence="13" id="KW-1185">Reference proteome</keyword>
<keyword evidence="7" id="KW-0325">Glycoprotein</keyword>
<dbReference type="SUPFAM" id="SSF51445">
    <property type="entry name" value="(Trans)glycosidases"/>
    <property type="match status" value="1"/>
</dbReference>
<evidence type="ECO:0000313" key="12">
    <source>
        <dbReference type="EnsemblPlants" id="HORVU.MOREX.r3.7HG0657870.1"/>
    </source>
</evidence>
<dbReference type="InterPro" id="IPR017853">
    <property type="entry name" value="GH"/>
</dbReference>
<dbReference type="Gramene" id="HORVU.MOREX.r3.7HG0657870.1">
    <property type="protein sequence ID" value="HORVU.MOREX.r3.7HG0657870.1"/>
    <property type="gene ID" value="HORVU.MOREX.r3.7HG0657870"/>
</dbReference>
<dbReference type="Gramene" id="HORVU.MOREX.r2.7HG0546000.1">
    <property type="protein sequence ID" value="HORVU.MOREX.r2.7HG0546000.1"/>
    <property type="gene ID" value="HORVU.MOREX.r2.7HG0546000"/>
</dbReference>
<evidence type="ECO:0000256" key="7">
    <source>
        <dbReference type="ARBA" id="ARBA00023180"/>
    </source>
</evidence>
<evidence type="ECO:0000256" key="3">
    <source>
        <dbReference type="ARBA" id="ARBA00022525"/>
    </source>
</evidence>
<dbReference type="SMR" id="A0A8I6YCD6"/>
<dbReference type="GeneID" id="123408756"/>
<feature type="signal peptide" evidence="11">
    <location>
        <begin position="1"/>
        <end position="22"/>
    </location>
</feature>
<evidence type="ECO:0000256" key="9">
    <source>
        <dbReference type="ARBA" id="ARBA00023765"/>
    </source>
</evidence>
<comment type="similarity">
    <text evidence="2">Belongs to the glycosyl hydrolase 79 family.</text>
</comment>
<evidence type="ECO:0000256" key="8">
    <source>
        <dbReference type="ARBA" id="ARBA00023228"/>
    </source>
</evidence>
<keyword evidence="8" id="KW-0458">Lysosome</keyword>
<dbReference type="PANTHER" id="PTHR14363">
    <property type="entry name" value="HEPARANASE-RELATED"/>
    <property type="match status" value="1"/>
</dbReference>
<dbReference type="OrthoDB" id="726732at2759"/>
<evidence type="ECO:0000256" key="6">
    <source>
        <dbReference type="ARBA" id="ARBA00023136"/>
    </source>
</evidence>
<evidence type="ECO:0000256" key="2">
    <source>
        <dbReference type="ARBA" id="ARBA00009800"/>
    </source>
</evidence>
<reference evidence="13" key="1">
    <citation type="journal article" date="2012" name="Nature">
        <title>A physical, genetic and functional sequence assembly of the barley genome.</title>
        <authorList>
            <consortium name="The International Barley Genome Sequencing Consortium"/>
            <person name="Mayer K.F."/>
            <person name="Waugh R."/>
            <person name="Brown J.W."/>
            <person name="Schulman A."/>
            <person name="Langridge P."/>
            <person name="Platzer M."/>
            <person name="Fincher G.B."/>
            <person name="Muehlbauer G.J."/>
            <person name="Sato K."/>
            <person name="Close T.J."/>
            <person name="Wise R.P."/>
            <person name="Stein N."/>
        </authorList>
    </citation>
    <scope>NUCLEOTIDE SEQUENCE [LARGE SCALE GENOMIC DNA]</scope>
    <source>
        <strain evidence="13">cv. Morex</strain>
    </source>
</reference>
<dbReference type="EnsemblPlants" id="HORVU.MOREX.r3.7HG0657870.1">
    <property type="protein sequence ID" value="HORVU.MOREX.r3.7HG0657870.1"/>
    <property type="gene ID" value="HORVU.MOREX.r3.7HG0657870"/>
</dbReference>